<gene>
    <name evidence="3" type="ORF">DJ83_14300</name>
    <name evidence="4" type="ORF">EO776_10645</name>
</gene>
<proteinExistence type="predicted"/>
<feature type="region of interest" description="Disordered" evidence="2">
    <location>
        <begin position="1"/>
        <end position="27"/>
    </location>
</feature>
<evidence type="ECO:0000313" key="5">
    <source>
        <dbReference type="Proteomes" id="UP000216409"/>
    </source>
</evidence>
<reference evidence="6" key="4">
    <citation type="submission" date="2019-01" db="EMBL/GenBank/DDBJ databases">
        <title>Complete genome of Halorubrum ezzemoulense strain FB21.</title>
        <authorList>
            <person name="Feng Y."/>
            <person name="Louyakis A.S."/>
            <person name="Papke R.T."/>
            <person name="Gogarten J.P."/>
        </authorList>
    </citation>
    <scope>NUCLEOTIDE SEQUENCE [LARGE SCALE GENOMIC DNA]</scope>
    <source>
        <strain evidence="6">Fb21</strain>
    </source>
</reference>
<name>A0A256IRF1_HALEZ</name>
<dbReference type="EMBL" id="CP034940">
    <property type="protein sequence ID" value="QAY20441.1"/>
    <property type="molecule type" value="Genomic_DNA"/>
</dbReference>
<evidence type="ECO:0000256" key="1">
    <source>
        <dbReference type="SAM" id="Coils"/>
    </source>
</evidence>
<reference evidence="4" key="3">
    <citation type="journal article" date="2019" name="Microbiol. Resour. Announc.">
        <title>Complete Genome Sequence of Halorubrum ezzemoulense Strain Fb21.</title>
        <authorList>
            <person name="Feng Y."/>
            <person name="Louyakis A.S."/>
            <person name="Makkay A.M."/>
            <person name="Guerrero R.O."/>
            <person name="Papke R.T."/>
            <person name="Gogarten J.P."/>
        </authorList>
    </citation>
    <scope>NUCLEOTIDE SEQUENCE</scope>
    <source>
        <strain evidence="4">Fb21</strain>
    </source>
</reference>
<organism evidence="3 5">
    <name type="scientific">Halorubrum ezzemoulense</name>
    <name type="common">Halorubrum chaoviator</name>
    <dbReference type="NCBI Taxonomy" id="337243"/>
    <lineage>
        <taxon>Archaea</taxon>
        <taxon>Methanobacteriati</taxon>
        <taxon>Methanobacteriota</taxon>
        <taxon>Stenosarchaea group</taxon>
        <taxon>Halobacteria</taxon>
        <taxon>Halobacteriales</taxon>
        <taxon>Haloferacaceae</taxon>
        <taxon>Halorubrum</taxon>
    </lineage>
</organism>
<keyword evidence="1" id="KW-0175">Coiled coil</keyword>
<dbReference type="Proteomes" id="UP000293073">
    <property type="component" value="Chromosome"/>
</dbReference>
<dbReference type="KEGG" id="hezz:EO776_10645"/>
<dbReference type="GeneID" id="38950807"/>
<evidence type="ECO:0000313" key="4">
    <source>
        <dbReference type="EMBL" id="QAY20441.1"/>
    </source>
</evidence>
<protein>
    <submittedName>
        <fullName evidence="3">Halo transducer protein</fullName>
    </submittedName>
</protein>
<dbReference type="EMBL" id="NHOW01000163">
    <property type="protein sequence ID" value="OYR58866.1"/>
    <property type="molecule type" value="Genomic_DNA"/>
</dbReference>
<evidence type="ECO:0000256" key="2">
    <source>
        <dbReference type="SAM" id="MobiDB-lite"/>
    </source>
</evidence>
<reference evidence="3 5" key="1">
    <citation type="journal article" date="2014" name="Front. Microbiol.">
        <title>Population and genomic analysis of the genus Halorubrum.</title>
        <authorList>
            <person name="Fullmer M.S."/>
            <person name="Soucy S.M."/>
            <person name="Swithers K.S."/>
            <person name="Makkay A.M."/>
            <person name="Wheeler R."/>
            <person name="Ventosa A."/>
            <person name="Gogarten J.P."/>
            <person name="Papke R.T."/>
        </authorList>
    </citation>
    <scope>NUCLEOTIDE SEQUENCE [LARGE SCALE GENOMIC DNA]</scope>
    <source>
        <strain evidence="3 5">LD3</strain>
    </source>
</reference>
<feature type="compositionally biased region" description="Basic and acidic residues" evidence="2">
    <location>
        <begin position="18"/>
        <end position="27"/>
    </location>
</feature>
<dbReference type="RefSeq" id="WP_094520877.1">
    <property type="nucleotide sequence ID" value="NZ_CP034940.1"/>
</dbReference>
<evidence type="ECO:0000313" key="3">
    <source>
        <dbReference type="EMBL" id="OYR58866.1"/>
    </source>
</evidence>
<feature type="coiled-coil region" evidence="1">
    <location>
        <begin position="161"/>
        <end position="195"/>
    </location>
</feature>
<dbReference type="Proteomes" id="UP000216409">
    <property type="component" value="Unassembled WGS sequence"/>
</dbReference>
<accession>A0A256IRF1</accession>
<sequence>MSESAPAETPLDELVESVADRTGEEPESIRTWLEPFTDDGRVTSAAIESSVTDVSQILATAETRVDLATRTHDEATAAADDAPDLEVVTVRRRAFGDRLDDLRAEVEALGDDLGAARSGLAEPVAVYRAAVALHEITTEAQDIVRVAHDLETELEAFEAWLRSANRRHGALVDEIDAAEESVAAVAETVASLRESDDPDPERRFEATLQTRVLELVVADLRAEAADLRAWADRDGVSFPGDVDARLDDLEAAVADHADALADGPDWDDRFDERLDTLDAELDAVEPPVAWARVDETVAAARSALSDDGAPADEPVSPGRK</sequence>
<dbReference type="AlphaFoldDB" id="A0A256IRF1"/>
<evidence type="ECO:0000313" key="6">
    <source>
        <dbReference type="Proteomes" id="UP000293073"/>
    </source>
</evidence>
<feature type="region of interest" description="Disordered" evidence="2">
    <location>
        <begin position="301"/>
        <end position="320"/>
    </location>
</feature>
<reference evidence="3" key="2">
    <citation type="submission" date="2017-05" db="EMBL/GenBank/DDBJ databases">
        <authorList>
            <person name="Song R."/>
            <person name="Chenine A.L."/>
            <person name="Ruprecht R.M."/>
        </authorList>
    </citation>
    <scope>NUCLEOTIDE SEQUENCE</scope>
    <source>
        <strain evidence="3">LD3</strain>
    </source>
</reference>